<evidence type="ECO:0000313" key="2">
    <source>
        <dbReference type="EMBL" id="EAX47184.1"/>
    </source>
</evidence>
<reference evidence="2 3" key="1">
    <citation type="submission" date="2007-01" db="EMBL/GenBank/DDBJ databases">
        <title>Annotation of the draft genome assembly of Thermosinus carboxydivorans Nor1.</title>
        <authorList>
            <consortium name="US DOE Joint Genome Institute (JGI-ORNL)"/>
            <person name="Larimer F."/>
            <person name="Land M."/>
            <person name="Hauser L."/>
        </authorList>
    </citation>
    <scope>NUCLEOTIDE SEQUENCE [LARGE SCALE GENOMIC DNA]</scope>
    <source>
        <strain evidence="2 3">Nor1</strain>
    </source>
</reference>
<dbReference type="OrthoDB" id="3192849at2"/>
<evidence type="ECO:0000313" key="3">
    <source>
        <dbReference type="Proteomes" id="UP000005139"/>
    </source>
</evidence>
<dbReference type="AlphaFoldDB" id="A1HS08"/>
<dbReference type="Pfam" id="PF11823">
    <property type="entry name" value="Se_S_carrier"/>
    <property type="match status" value="1"/>
</dbReference>
<keyword evidence="3" id="KW-1185">Reference proteome</keyword>
<reference evidence="2 3" key="2">
    <citation type="submission" date="2007-01" db="EMBL/GenBank/DDBJ databases">
        <title>Sequencing of the draft genome and assembly of Thermosinus carboxydivorans Nor1.</title>
        <authorList>
            <consortium name="US DOE Joint Genome Institute (JGI-PGF)"/>
            <person name="Copeland A."/>
            <person name="Lucas S."/>
            <person name="Lapidus A."/>
            <person name="Barry K."/>
            <person name="Glavina del Rio T."/>
            <person name="Dalin E."/>
            <person name="Tice H."/>
            <person name="Bruce D."/>
            <person name="Pitluck S."/>
            <person name="Richardson P."/>
        </authorList>
    </citation>
    <scope>NUCLEOTIDE SEQUENCE [LARGE SCALE GENOMIC DNA]</scope>
    <source>
        <strain evidence="2 3">Nor1</strain>
    </source>
</reference>
<accession>A1HS08</accession>
<proteinExistence type="predicted"/>
<dbReference type="RefSeq" id="WP_007289808.1">
    <property type="nucleotide sequence ID" value="NZ_AAWL01000013.1"/>
</dbReference>
<name>A1HS08_9FIRM</name>
<protein>
    <recommendedName>
        <fullName evidence="1">Putative Se/S carrier protein-like domain-containing protein</fullName>
    </recommendedName>
</protein>
<feature type="domain" description="Putative Se/S carrier protein-like" evidence="1">
    <location>
        <begin position="6"/>
        <end position="73"/>
    </location>
</feature>
<dbReference type="EMBL" id="AAWL01000013">
    <property type="protein sequence ID" value="EAX47184.1"/>
    <property type="molecule type" value="Genomic_DNA"/>
</dbReference>
<organism evidence="2 3">
    <name type="scientific">Thermosinus carboxydivorans Nor1</name>
    <dbReference type="NCBI Taxonomy" id="401526"/>
    <lineage>
        <taxon>Bacteria</taxon>
        <taxon>Bacillati</taxon>
        <taxon>Bacillota</taxon>
        <taxon>Negativicutes</taxon>
        <taxon>Selenomonadales</taxon>
        <taxon>Sporomusaceae</taxon>
        <taxon>Thermosinus</taxon>
    </lineage>
</organism>
<gene>
    <name evidence="2" type="ORF">TcarDRAFT_0823</name>
</gene>
<evidence type="ECO:0000259" key="1">
    <source>
        <dbReference type="Pfam" id="PF11823"/>
    </source>
</evidence>
<dbReference type="Proteomes" id="UP000005139">
    <property type="component" value="Unassembled WGS sequence"/>
</dbReference>
<sequence length="89" mass="10127">MRLLCGIITFYSSQHAVQAEKVLAREGFTVELIPGPKDISPNCGVALKCDRDRLQAAGETLRRHKVMFEACYEYRLQPQKSLFDKLLGR</sequence>
<comment type="caution">
    <text evidence="2">The sequence shown here is derived from an EMBL/GenBank/DDBJ whole genome shotgun (WGS) entry which is preliminary data.</text>
</comment>
<dbReference type="InterPro" id="IPR021778">
    <property type="entry name" value="Se/S_carrier-like"/>
</dbReference>